<feature type="region of interest" description="Disordered" evidence="1">
    <location>
        <begin position="197"/>
        <end position="217"/>
    </location>
</feature>
<organism evidence="2">
    <name type="scientific">viral metagenome</name>
    <dbReference type="NCBI Taxonomy" id="1070528"/>
    <lineage>
        <taxon>unclassified sequences</taxon>
        <taxon>metagenomes</taxon>
        <taxon>organismal metagenomes</taxon>
    </lineage>
</organism>
<feature type="compositionally biased region" description="Acidic residues" evidence="1">
    <location>
        <begin position="48"/>
        <end position="57"/>
    </location>
</feature>
<feature type="compositionally biased region" description="Acidic residues" evidence="1">
    <location>
        <begin position="26"/>
        <end position="35"/>
    </location>
</feature>
<feature type="region of interest" description="Disordered" evidence="1">
    <location>
        <begin position="1"/>
        <end position="72"/>
    </location>
</feature>
<evidence type="ECO:0000256" key="1">
    <source>
        <dbReference type="SAM" id="MobiDB-lite"/>
    </source>
</evidence>
<evidence type="ECO:0000313" key="2">
    <source>
        <dbReference type="EMBL" id="QJA85515.1"/>
    </source>
</evidence>
<protein>
    <submittedName>
        <fullName evidence="2">Uncharacterized protein</fullName>
    </submittedName>
</protein>
<reference evidence="2" key="1">
    <citation type="submission" date="2020-03" db="EMBL/GenBank/DDBJ databases">
        <title>The deep terrestrial virosphere.</title>
        <authorList>
            <person name="Holmfeldt K."/>
            <person name="Nilsson E."/>
            <person name="Simone D."/>
            <person name="Lopez-Fernandez M."/>
            <person name="Wu X."/>
            <person name="de Brujin I."/>
            <person name="Lundin D."/>
            <person name="Andersson A."/>
            <person name="Bertilsson S."/>
            <person name="Dopson M."/>
        </authorList>
    </citation>
    <scope>NUCLEOTIDE SEQUENCE</scope>
    <source>
        <strain evidence="2">MM415B02211</strain>
    </source>
</reference>
<name>A0A6M3KVY0_9ZZZZ</name>
<dbReference type="EMBL" id="MT142579">
    <property type="protein sequence ID" value="QJA85515.1"/>
    <property type="molecule type" value="Genomic_DNA"/>
</dbReference>
<feature type="compositionally biased region" description="Basic and acidic residues" evidence="1">
    <location>
        <begin position="58"/>
        <end position="69"/>
    </location>
</feature>
<proteinExistence type="predicted"/>
<sequence>MAEESSDAAVTDDALSQAAAEAREEIQEEEQEETQDGLQAETEVTVEKEEELDEEGLPVDHAKRSDFGRKVSAMHRRQDEFEERIEKLLGLLERSSTPNEPINEIDPDEPLTYAELNSVLDKREQTLKQQRDNYDKKYTSTVGKLSAEIDDNEYEAIIAEMQNITYVPSSNPSLDAEINYSKAERAYLRKQLAGTVERPNPLKGNSPRAALGSATNQKSVTKQVALPKLDAAGASYLAYVTREDGSEKATKLHQSLGKGE</sequence>
<dbReference type="AlphaFoldDB" id="A0A6M3KVY0"/>
<accession>A0A6M3KVY0</accession>
<gene>
    <name evidence="2" type="ORF">MM415B02211_0011</name>
</gene>